<protein>
    <submittedName>
        <fullName evidence="1">Uncharacterized protein</fullName>
    </submittedName>
</protein>
<name>A0A0S3TDV8_PHAAN</name>
<gene>
    <name evidence="1" type="primary">Vigan.UMG069100</name>
    <name evidence="1" type="ORF">VIGAN_UM069100</name>
</gene>
<accession>A0A0S3TDV8</accession>
<evidence type="ECO:0000313" key="1">
    <source>
        <dbReference type="EMBL" id="BAU03295.1"/>
    </source>
</evidence>
<reference evidence="1" key="1">
    <citation type="journal article" date="2015" name="Sci. Rep.">
        <title>The power of single molecule real-time sequencing technology in the de novo assembly of a eukaryotic genome.</title>
        <authorList>
            <person name="Sakai H."/>
            <person name="Naito K."/>
            <person name="Ogiso-Tanaka E."/>
            <person name="Takahashi Y."/>
            <person name="Iseki K."/>
            <person name="Muto C."/>
            <person name="Satou K."/>
            <person name="Teruya K."/>
            <person name="Shiroma A."/>
            <person name="Shimoji M."/>
            <person name="Hirano T."/>
            <person name="Itoh T."/>
            <person name="Kaga A."/>
            <person name="Tomooka N."/>
        </authorList>
    </citation>
    <scope>NUCLEOTIDE SEQUENCE</scope>
</reference>
<dbReference type="EMBL" id="AP015222">
    <property type="protein sequence ID" value="BAU03295.1"/>
    <property type="molecule type" value="Genomic_DNA"/>
</dbReference>
<dbReference type="AlphaFoldDB" id="A0A0S3TDV8"/>
<feature type="non-terminal residue" evidence="1">
    <location>
        <position position="1"/>
    </location>
</feature>
<organism evidence="1">
    <name type="scientific">Vigna angularis var. angularis</name>
    <dbReference type="NCBI Taxonomy" id="157739"/>
    <lineage>
        <taxon>Eukaryota</taxon>
        <taxon>Viridiplantae</taxon>
        <taxon>Streptophyta</taxon>
        <taxon>Embryophyta</taxon>
        <taxon>Tracheophyta</taxon>
        <taxon>Spermatophyta</taxon>
        <taxon>Magnoliopsida</taxon>
        <taxon>eudicotyledons</taxon>
        <taxon>Gunneridae</taxon>
        <taxon>Pentapetalae</taxon>
        <taxon>rosids</taxon>
        <taxon>fabids</taxon>
        <taxon>Fabales</taxon>
        <taxon>Fabaceae</taxon>
        <taxon>Papilionoideae</taxon>
        <taxon>50 kb inversion clade</taxon>
        <taxon>NPAAA clade</taxon>
        <taxon>indigoferoid/millettioid clade</taxon>
        <taxon>Phaseoleae</taxon>
        <taxon>Vigna</taxon>
    </lineage>
</organism>
<proteinExistence type="predicted"/>
<sequence length="71" mass="8303">LSFHFLNTAFYSTKRPCLKSLLIVKTYTRLCQHVLYFSSAIPQPCSSPYDYIESKYYCSNSTSIFLLHYTT</sequence>